<dbReference type="FunFam" id="1.20.1250.20:FF:000318">
    <property type="entry name" value="MFS multidrug transporter, putative"/>
    <property type="match status" value="1"/>
</dbReference>
<feature type="transmembrane region" description="Helical" evidence="6">
    <location>
        <begin position="389"/>
        <end position="410"/>
    </location>
</feature>
<feature type="transmembrane region" description="Helical" evidence="6">
    <location>
        <begin position="79"/>
        <end position="100"/>
    </location>
</feature>
<proteinExistence type="predicted"/>
<feature type="transmembrane region" description="Helical" evidence="6">
    <location>
        <begin position="310"/>
        <end position="330"/>
    </location>
</feature>
<dbReference type="InterPro" id="IPR036259">
    <property type="entry name" value="MFS_trans_sf"/>
</dbReference>
<feature type="transmembrane region" description="Helical" evidence="6">
    <location>
        <begin position="206"/>
        <end position="230"/>
    </location>
</feature>
<keyword evidence="4 6" id="KW-0472">Membrane</keyword>
<feature type="transmembrane region" description="Helical" evidence="6">
    <location>
        <begin position="236"/>
        <end position="255"/>
    </location>
</feature>
<dbReference type="InterPro" id="IPR011701">
    <property type="entry name" value="MFS"/>
</dbReference>
<evidence type="ECO:0000313" key="9">
    <source>
        <dbReference type="Proteomes" id="UP000183809"/>
    </source>
</evidence>
<feature type="region of interest" description="Disordered" evidence="5">
    <location>
        <begin position="1"/>
        <end position="38"/>
    </location>
</feature>
<dbReference type="GO" id="GO:0022857">
    <property type="term" value="F:transmembrane transporter activity"/>
    <property type="evidence" value="ECO:0007669"/>
    <property type="project" value="InterPro"/>
</dbReference>
<feature type="compositionally biased region" description="Basic and acidic residues" evidence="5">
    <location>
        <begin position="22"/>
        <end position="36"/>
    </location>
</feature>
<dbReference type="PROSITE" id="PS50850">
    <property type="entry name" value="MFS"/>
    <property type="match status" value="1"/>
</dbReference>
<evidence type="ECO:0000313" key="8">
    <source>
        <dbReference type="EMBL" id="OJD29041.1"/>
    </source>
</evidence>
<dbReference type="Proteomes" id="UP000183809">
    <property type="component" value="Unassembled WGS sequence"/>
</dbReference>
<dbReference type="OrthoDB" id="2585655at2759"/>
<feature type="transmembrane region" description="Helical" evidence="6">
    <location>
        <begin position="176"/>
        <end position="194"/>
    </location>
</feature>
<feature type="transmembrane region" description="Helical" evidence="6">
    <location>
        <begin position="454"/>
        <end position="476"/>
    </location>
</feature>
<reference evidence="8 9" key="1">
    <citation type="submission" date="2016-10" db="EMBL/GenBank/DDBJ databases">
        <title>Proteomics and genomics reveal pathogen-plant mechanisms compatible with a hemibiotrophic lifestyle of Diplodia corticola.</title>
        <authorList>
            <person name="Fernandes I."/>
            <person name="De Jonge R."/>
            <person name="Van De Peer Y."/>
            <person name="Devreese B."/>
            <person name="Alves A."/>
            <person name="Esteves A.C."/>
        </authorList>
    </citation>
    <scope>NUCLEOTIDE SEQUENCE [LARGE SCALE GENOMIC DNA]</scope>
    <source>
        <strain evidence="8 9">CBS 112549</strain>
    </source>
</reference>
<dbReference type="GeneID" id="31020284"/>
<evidence type="ECO:0000256" key="2">
    <source>
        <dbReference type="ARBA" id="ARBA00022692"/>
    </source>
</evidence>
<organism evidence="8 9">
    <name type="scientific">Diplodia corticola</name>
    <dbReference type="NCBI Taxonomy" id="236234"/>
    <lineage>
        <taxon>Eukaryota</taxon>
        <taxon>Fungi</taxon>
        <taxon>Dikarya</taxon>
        <taxon>Ascomycota</taxon>
        <taxon>Pezizomycotina</taxon>
        <taxon>Dothideomycetes</taxon>
        <taxon>Dothideomycetes incertae sedis</taxon>
        <taxon>Botryosphaeriales</taxon>
        <taxon>Botryosphaeriaceae</taxon>
        <taxon>Diplodia</taxon>
    </lineage>
</organism>
<feature type="transmembrane region" description="Helical" evidence="6">
    <location>
        <begin position="422"/>
        <end position="447"/>
    </location>
</feature>
<keyword evidence="3 6" id="KW-1133">Transmembrane helix</keyword>
<accession>A0A1J9QKP3</accession>
<feature type="transmembrane region" description="Helical" evidence="6">
    <location>
        <begin position="350"/>
        <end position="368"/>
    </location>
</feature>
<protein>
    <submittedName>
        <fullName evidence="8">Mfs multidrug transporter</fullName>
    </submittedName>
</protein>
<keyword evidence="2 6" id="KW-0812">Transmembrane</keyword>
<comment type="subcellular location">
    <subcellularLocation>
        <location evidence="1">Membrane</location>
        <topology evidence="1">Multi-pass membrane protein</topology>
    </subcellularLocation>
</comment>
<evidence type="ECO:0000256" key="5">
    <source>
        <dbReference type="SAM" id="MobiDB-lite"/>
    </source>
</evidence>
<dbReference type="PANTHER" id="PTHR23502">
    <property type="entry name" value="MAJOR FACILITATOR SUPERFAMILY"/>
    <property type="match status" value="1"/>
</dbReference>
<dbReference type="AlphaFoldDB" id="A0A1J9QKP3"/>
<comment type="caution">
    <text evidence="8">The sequence shown here is derived from an EMBL/GenBank/DDBJ whole genome shotgun (WGS) entry which is preliminary data.</text>
</comment>
<sequence>MSDNLKSASVDEVDRSSASGLHHKDTHDSRYIEEAKGGPGEALSEAHQEYLLARHGRLDLQPVPDMTDADPYNWPKRKALINLILVAFHAMMATFTAAAIQSAFADIAIDLNVSLQRASYLTSLVIAILGAAPLFWRPLSDRYGRRPIFLLSLICSLIGNAGCAKSPSYATMGLCRAITAFFISPAGAIGSAVVQETFFKHERAKFMGVWTLFVTLGVPTAPFIFGFVALRVGYRWIYWILACTNAVQLLLYTFLGPETRYIRTPTTTPSPPTSAPSFTRKYLTFTRLDPTPLTLSSFLSPLHFFAAPRVLVPTLAYATTFLFASILISIEIPQIFVEKFHLNTQAIGLQNLSLIIGSVIGEQMGGRMSDWWMQRRRKRTGGSEERPEFRLWLSYGGYLLAIAGVVVFLVQTGAAREGRWNITPVIGAAVAAVGNQIVTTVLITYAVDCYREEAAGVGVFVTFVRQTWGFIGPFWFPDMLENVGLYGSAGICTALIVGISMIPTVFLQWKGHSWR</sequence>
<keyword evidence="9" id="KW-1185">Reference proteome</keyword>
<dbReference type="RefSeq" id="XP_020125301.1">
    <property type="nucleotide sequence ID" value="XM_020280020.1"/>
</dbReference>
<dbReference type="STRING" id="236234.A0A1J9QKP3"/>
<feature type="transmembrane region" description="Helical" evidence="6">
    <location>
        <begin position="120"/>
        <end position="136"/>
    </location>
</feature>
<dbReference type="Pfam" id="PF07690">
    <property type="entry name" value="MFS_1"/>
    <property type="match status" value="1"/>
</dbReference>
<dbReference type="GO" id="GO:0005886">
    <property type="term" value="C:plasma membrane"/>
    <property type="evidence" value="ECO:0007669"/>
    <property type="project" value="TreeGrafter"/>
</dbReference>
<dbReference type="EMBL" id="MNUE01000096">
    <property type="protein sequence ID" value="OJD29041.1"/>
    <property type="molecule type" value="Genomic_DNA"/>
</dbReference>
<evidence type="ECO:0000256" key="3">
    <source>
        <dbReference type="ARBA" id="ARBA00022989"/>
    </source>
</evidence>
<dbReference type="InterPro" id="IPR020846">
    <property type="entry name" value="MFS_dom"/>
</dbReference>
<evidence type="ECO:0000256" key="4">
    <source>
        <dbReference type="ARBA" id="ARBA00023136"/>
    </source>
</evidence>
<name>A0A1J9QKP3_9PEZI</name>
<feature type="transmembrane region" description="Helical" evidence="6">
    <location>
        <begin position="488"/>
        <end position="509"/>
    </location>
</feature>
<dbReference type="PANTHER" id="PTHR23502:SF2">
    <property type="entry name" value="TRANSPORTER, PUTATIVE (AFU_ORTHOLOGUE AFUA_2G08910)-RELATED"/>
    <property type="match status" value="1"/>
</dbReference>
<evidence type="ECO:0000256" key="6">
    <source>
        <dbReference type="SAM" id="Phobius"/>
    </source>
</evidence>
<evidence type="ECO:0000259" key="7">
    <source>
        <dbReference type="PROSITE" id="PS50850"/>
    </source>
</evidence>
<dbReference type="SUPFAM" id="SSF103473">
    <property type="entry name" value="MFS general substrate transporter"/>
    <property type="match status" value="1"/>
</dbReference>
<feature type="domain" description="Major facilitator superfamily (MFS) profile" evidence="7">
    <location>
        <begin position="82"/>
        <end position="512"/>
    </location>
</feature>
<feature type="transmembrane region" description="Helical" evidence="6">
    <location>
        <begin position="148"/>
        <end position="170"/>
    </location>
</feature>
<dbReference type="Gene3D" id="1.20.1250.20">
    <property type="entry name" value="MFS general substrate transporter like domains"/>
    <property type="match status" value="1"/>
</dbReference>
<gene>
    <name evidence="8" type="ORF">BKCO1_9600014</name>
</gene>
<evidence type="ECO:0000256" key="1">
    <source>
        <dbReference type="ARBA" id="ARBA00004141"/>
    </source>
</evidence>